<gene>
    <name evidence="2" type="ORF">LZ480_12945</name>
</gene>
<keyword evidence="3" id="KW-1185">Reference proteome</keyword>
<keyword evidence="1" id="KW-1133">Transmembrane helix</keyword>
<dbReference type="EMBL" id="JAKZFC010000005">
    <property type="protein sequence ID" value="MCH7322782.1"/>
    <property type="molecule type" value="Genomic_DNA"/>
</dbReference>
<evidence type="ECO:0000313" key="2">
    <source>
        <dbReference type="EMBL" id="MCH7322782.1"/>
    </source>
</evidence>
<name>A0ABS9UEL8_9BACL</name>
<feature type="transmembrane region" description="Helical" evidence="1">
    <location>
        <begin position="77"/>
        <end position="95"/>
    </location>
</feature>
<proteinExistence type="predicted"/>
<comment type="caution">
    <text evidence="2">The sequence shown here is derived from an EMBL/GenBank/DDBJ whole genome shotgun (WGS) entry which is preliminary data.</text>
</comment>
<feature type="transmembrane region" description="Helical" evidence="1">
    <location>
        <begin position="51"/>
        <end position="70"/>
    </location>
</feature>
<keyword evidence="1" id="KW-0472">Membrane</keyword>
<sequence>MFKNFSPGLFFSMAAITILIFTPYIMLLQPIFQSFFFVKPEDQDVFLINPITIRLIIGASLVFGAMFGLLAYKRTKVIYGISLLLLVIGGSTAYYSTQNYLKISNEQIERNFLWMNDQYEWTELSEVYYEYVVGDNKGEVKLIAKSGNSFVIKEKELNSQAISYIYHYSIQNGIPYVEREKVD</sequence>
<evidence type="ECO:0000256" key="1">
    <source>
        <dbReference type="SAM" id="Phobius"/>
    </source>
</evidence>
<dbReference type="Proteomes" id="UP001316087">
    <property type="component" value="Unassembled WGS sequence"/>
</dbReference>
<organism evidence="2 3">
    <name type="scientific">Solibacillus palustris</name>
    <dbReference type="NCBI Taxonomy" id="2908203"/>
    <lineage>
        <taxon>Bacteria</taxon>
        <taxon>Bacillati</taxon>
        <taxon>Bacillota</taxon>
        <taxon>Bacilli</taxon>
        <taxon>Bacillales</taxon>
        <taxon>Caryophanaceae</taxon>
        <taxon>Solibacillus</taxon>
    </lineage>
</organism>
<accession>A0ABS9UEL8</accession>
<feature type="transmembrane region" description="Helical" evidence="1">
    <location>
        <begin position="9"/>
        <end position="31"/>
    </location>
</feature>
<protein>
    <submittedName>
        <fullName evidence="2">Acyl dehydratase</fullName>
    </submittedName>
</protein>
<keyword evidence="1" id="KW-0812">Transmembrane</keyword>
<evidence type="ECO:0000313" key="3">
    <source>
        <dbReference type="Proteomes" id="UP001316087"/>
    </source>
</evidence>
<dbReference type="RefSeq" id="WP_241369850.1">
    <property type="nucleotide sequence ID" value="NZ_JAKZFC010000005.1"/>
</dbReference>
<reference evidence="2 3" key="1">
    <citation type="submission" date="2022-03" db="EMBL/GenBank/DDBJ databases">
        <authorList>
            <person name="Jo J.-H."/>
            <person name="Im W.-T."/>
        </authorList>
    </citation>
    <scope>NUCLEOTIDE SEQUENCE [LARGE SCALE GENOMIC DNA]</scope>
    <source>
        <strain evidence="2 3">MA9</strain>
    </source>
</reference>